<feature type="modified residue" description="Phosphotyrosine; by PKDCC" evidence="11">
    <location>
        <position position="415"/>
    </location>
</feature>
<evidence type="ECO:0000313" key="16">
    <source>
        <dbReference type="Proteomes" id="UP000828390"/>
    </source>
</evidence>
<evidence type="ECO:0000256" key="8">
    <source>
        <dbReference type="PIRSR" id="PIRSR001191-1"/>
    </source>
</evidence>
<feature type="binding site" evidence="10">
    <location>
        <position position="219"/>
    </location>
    <ligand>
        <name>Ca(2+)</name>
        <dbReference type="ChEBI" id="CHEBI:29108"/>
        <label>3</label>
    </ligand>
</feature>
<dbReference type="SMART" id="SM00120">
    <property type="entry name" value="HX"/>
    <property type="match status" value="2"/>
</dbReference>
<dbReference type="InterPro" id="IPR036365">
    <property type="entry name" value="PGBD-like_sf"/>
</dbReference>
<dbReference type="GO" id="GO:0008270">
    <property type="term" value="F:zinc ion binding"/>
    <property type="evidence" value="ECO:0007669"/>
    <property type="project" value="InterPro"/>
</dbReference>
<feature type="binding site" evidence="9">
    <location>
        <position position="244"/>
    </location>
    <ligand>
        <name>Zn(2+)</name>
        <dbReference type="ChEBI" id="CHEBI:29105"/>
        <label>2</label>
        <note>catalytic</note>
    </ligand>
</feature>
<dbReference type="PANTHER" id="PTHR10201:SF291">
    <property type="entry name" value="MATRIX METALLOPROTEINASE 1, ISOFORM C-RELATED"/>
    <property type="match status" value="1"/>
</dbReference>
<feature type="binding site" evidence="10">
    <location>
        <position position="207"/>
    </location>
    <ligand>
        <name>Zn(2+)</name>
        <dbReference type="ChEBI" id="CHEBI:29105"/>
        <label>1</label>
    </ligand>
</feature>
<feature type="binding site" evidence="9">
    <location>
        <position position="240"/>
    </location>
    <ligand>
        <name>Zn(2+)</name>
        <dbReference type="ChEBI" id="CHEBI:29105"/>
        <label>2</label>
        <note>catalytic</note>
    </ligand>
</feature>
<comment type="similarity">
    <text evidence="1">Belongs to the peptidase M10A family.</text>
</comment>
<feature type="binding site" evidence="10">
    <location>
        <position position="222"/>
    </location>
    <ligand>
        <name>Ca(2+)</name>
        <dbReference type="ChEBI" id="CHEBI:29108"/>
        <label>1</label>
    </ligand>
</feature>
<feature type="binding site" evidence="10">
    <location>
        <position position="179"/>
    </location>
    <ligand>
        <name>Ca(2+)</name>
        <dbReference type="ChEBI" id="CHEBI:29108"/>
        <label>2</label>
    </ligand>
</feature>
<evidence type="ECO:0000313" key="15">
    <source>
        <dbReference type="EMBL" id="KAH3721423.1"/>
    </source>
</evidence>
<dbReference type="InterPro" id="IPR021190">
    <property type="entry name" value="Pept_M10A"/>
</dbReference>
<keyword evidence="7" id="KW-0482">Metalloprotease</keyword>
<evidence type="ECO:0000256" key="11">
    <source>
        <dbReference type="PIRSR" id="PIRSR621190-4"/>
    </source>
</evidence>
<proteinExistence type="inferred from homology"/>
<evidence type="ECO:0000256" key="1">
    <source>
        <dbReference type="ARBA" id="ARBA00010370"/>
    </source>
</evidence>
<evidence type="ECO:0000256" key="13">
    <source>
        <dbReference type="SAM" id="SignalP"/>
    </source>
</evidence>
<evidence type="ECO:0000256" key="4">
    <source>
        <dbReference type="ARBA" id="ARBA00022729"/>
    </source>
</evidence>
<comment type="caution">
    <text evidence="15">The sequence shown here is derived from an EMBL/GenBank/DDBJ whole genome shotgun (WGS) entry which is preliminary data.</text>
</comment>
<dbReference type="InterPro" id="IPR024079">
    <property type="entry name" value="MetalloPept_cat_dom_sf"/>
</dbReference>
<organism evidence="15 16">
    <name type="scientific">Dreissena polymorpha</name>
    <name type="common">Zebra mussel</name>
    <name type="synonym">Mytilus polymorpha</name>
    <dbReference type="NCBI Taxonomy" id="45954"/>
    <lineage>
        <taxon>Eukaryota</taxon>
        <taxon>Metazoa</taxon>
        <taxon>Spiralia</taxon>
        <taxon>Lophotrochozoa</taxon>
        <taxon>Mollusca</taxon>
        <taxon>Bivalvia</taxon>
        <taxon>Autobranchia</taxon>
        <taxon>Heteroconchia</taxon>
        <taxon>Euheterodonta</taxon>
        <taxon>Imparidentia</taxon>
        <taxon>Neoheterodontei</taxon>
        <taxon>Myida</taxon>
        <taxon>Dreissenoidea</taxon>
        <taxon>Dreissenidae</taxon>
        <taxon>Dreissena</taxon>
    </lineage>
</organism>
<dbReference type="GO" id="GO:0004222">
    <property type="term" value="F:metalloendopeptidase activity"/>
    <property type="evidence" value="ECO:0007669"/>
    <property type="project" value="InterPro"/>
</dbReference>
<feature type="domain" description="Peptidase metallopeptidase" evidence="14">
    <location>
        <begin position="123"/>
        <end position="284"/>
    </location>
</feature>
<dbReference type="GO" id="GO:0031012">
    <property type="term" value="C:extracellular matrix"/>
    <property type="evidence" value="ECO:0007669"/>
    <property type="project" value="InterPro"/>
</dbReference>
<evidence type="ECO:0000256" key="5">
    <source>
        <dbReference type="ARBA" id="ARBA00022801"/>
    </source>
</evidence>
<keyword evidence="3 9" id="KW-0479">Metal-binding</keyword>
<dbReference type="Gene3D" id="3.40.390.10">
    <property type="entry name" value="Collagenase (Catalytic Domain)"/>
    <property type="match status" value="1"/>
</dbReference>
<feature type="binding site" evidence="10">
    <location>
        <position position="481"/>
    </location>
    <ligand>
        <name>Ca(2+)</name>
        <dbReference type="ChEBI" id="CHEBI:29108"/>
        <label>4</label>
    </ligand>
</feature>
<comment type="cofactor">
    <cofactor evidence="10">
        <name>Ca(2+)</name>
        <dbReference type="ChEBI" id="CHEBI:29108"/>
    </cofactor>
    <text evidence="10">Can bind about 5 Ca(2+) ions per subunit.</text>
</comment>
<reference evidence="15" key="2">
    <citation type="submission" date="2020-11" db="EMBL/GenBank/DDBJ databases">
        <authorList>
            <person name="McCartney M.A."/>
            <person name="Auch B."/>
            <person name="Kono T."/>
            <person name="Mallez S."/>
            <person name="Becker A."/>
            <person name="Gohl D.M."/>
            <person name="Silverstein K.A.T."/>
            <person name="Koren S."/>
            <person name="Bechman K.B."/>
            <person name="Herman A."/>
            <person name="Abrahante J.E."/>
            <person name="Garbe J."/>
        </authorList>
    </citation>
    <scope>NUCLEOTIDE SEQUENCE</scope>
    <source>
        <strain evidence="15">Duluth1</strain>
        <tissue evidence="15">Whole animal</tissue>
    </source>
</reference>
<dbReference type="SUPFAM" id="SSF50923">
    <property type="entry name" value="Hemopexin-like domain"/>
    <property type="match status" value="1"/>
</dbReference>
<feature type="binding site" evidence="10">
    <location>
        <position position="200"/>
    </location>
    <ligand>
        <name>Ca(2+)</name>
        <dbReference type="ChEBI" id="CHEBI:29108"/>
        <label>3</label>
    </ligand>
</feature>
<name>A0A9D4CDF6_DREPO</name>
<feature type="binding site" evidence="9">
    <location>
        <position position="250"/>
    </location>
    <ligand>
        <name>Zn(2+)</name>
        <dbReference type="ChEBI" id="CHEBI:29105"/>
        <label>2</label>
        <note>catalytic</note>
    </ligand>
</feature>
<evidence type="ECO:0000256" key="2">
    <source>
        <dbReference type="ARBA" id="ARBA00022670"/>
    </source>
</evidence>
<dbReference type="GO" id="GO:0030574">
    <property type="term" value="P:collagen catabolic process"/>
    <property type="evidence" value="ECO:0007669"/>
    <property type="project" value="TreeGrafter"/>
</dbReference>
<feature type="binding site" evidence="10">
    <location>
        <position position="220"/>
    </location>
    <ligand>
        <name>Ca(2+)</name>
        <dbReference type="ChEBI" id="CHEBI:29108"/>
        <label>1</label>
    </ligand>
</feature>
<dbReference type="InterPro" id="IPR018487">
    <property type="entry name" value="Hemopexin-like_repeat"/>
</dbReference>
<evidence type="ECO:0000256" key="6">
    <source>
        <dbReference type="ARBA" id="ARBA00022833"/>
    </source>
</evidence>
<evidence type="ECO:0000256" key="9">
    <source>
        <dbReference type="PIRSR" id="PIRSR001191-2"/>
    </source>
</evidence>
<feature type="binding site" evidence="10">
    <location>
        <position position="189"/>
    </location>
    <ligand>
        <name>Zn(2+)</name>
        <dbReference type="ChEBI" id="CHEBI:29105"/>
        <label>1</label>
    </ligand>
</feature>
<dbReference type="SUPFAM" id="SSF47090">
    <property type="entry name" value="PGBD-like"/>
    <property type="match status" value="1"/>
</dbReference>
<dbReference type="GO" id="GO:0030198">
    <property type="term" value="P:extracellular matrix organization"/>
    <property type="evidence" value="ECO:0007669"/>
    <property type="project" value="TreeGrafter"/>
</dbReference>
<feature type="signal peptide" evidence="13">
    <location>
        <begin position="1"/>
        <end position="21"/>
    </location>
</feature>
<evidence type="ECO:0000256" key="3">
    <source>
        <dbReference type="ARBA" id="ARBA00022723"/>
    </source>
</evidence>
<gene>
    <name evidence="15" type="ORF">DPMN_064345</name>
</gene>
<dbReference type="PANTHER" id="PTHR10201">
    <property type="entry name" value="MATRIX METALLOPROTEINASE"/>
    <property type="match status" value="1"/>
</dbReference>
<keyword evidence="2" id="KW-0645">Protease</keyword>
<dbReference type="InterPro" id="IPR006026">
    <property type="entry name" value="Peptidase_Metallo"/>
</dbReference>
<feature type="binding site" evidence="10">
    <location>
        <position position="222"/>
    </location>
    <ligand>
        <name>Ca(2+)</name>
        <dbReference type="ChEBI" id="CHEBI:29108"/>
        <label>3</label>
    </ligand>
</feature>
<keyword evidence="6 9" id="KW-0862">Zinc</keyword>
<evidence type="ECO:0000256" key="10">
    <source>
        <dbReference type="PIRSR" id="PIRSR621190-2"/>
    </source>
</evidence>
<dbReference type="InterPro" id="IPR036375">
    <property type="entry name" value="Hemopexin-like_dom_sf"/>
</dbReference>
<protein>
    <recommendedName>
        <fullName evidence="14">Peptidase metallopeptidase domain-containing protein</fullName>
    </recommendedName>
</protein>
<feature type="binding site" evidence="10">
    <location>
        <position position="381"/>
    </location>
    <ligand>
        <name>Ca(2+)</name>
        <dbReference type="ChEBI" id="CHEBI:29108"/>
        <label>5</label>
    </ligand>
</feature>
<dbReference type="Gene3D" id="2.110.10.10">
    <property type="entry name" value="Hemopexin-like domain"/>
    <property type="match status" value="1"/>
</dbReference>
<evidence type="ECO:0000256" key="12">
    <source>
        <dbReference type="PROSITE-ProRule" id="PRU01011"/>
    </source>
</evidence>
<comment type="cofactor">
    <cofactor evidence="10">
        <name>Zn(2+)</name>
        <dbReference type="ChEBI" id="CHEBI:29105"/>
    </cofactor>
    <text evidence="10">Binds 2 Zn(2+) ions per subunit.</text>
</comment>
<dbReference type="SMART" id="SM00235">
    <property type="entry name" value="ZnMc"/>
    <property type="match status" value="1"/>
</dbReference>
<dbReference type="InterPro" id="IPR033739">
    <property type="entry name" value="M10A_MMP"/>
</dbReference>
<keyword evidence="4 13" id="KW-0732">Signal</keyword>
<keyword evidence="5" id="KW-0378">Hydrolase</keyword>
<feature type="binding site" evidence="10">
    <location>
        <position position="217"/>
    </location>
    <ligand>
        <name>Zn(2+)</name>
        <dbReference type="ChEBI" id="CHEBI:29105"/>
        <label>1</label>
    </ligand>
</feature>
<dbReference type="PROSITE" id="PS51642">
    <property type="entry name" value="HEMOPEXIN_2"/>
    <property type="match status" value="1"/>
</dbReference>
<dbReference type="AlphaFoldDB" id="A0A9D4CDF6"/>
<feature type="binding site" evidence="10">
    <location>
        <position position="258"/>
    </location>
    <ligand>
        <name>Zn(2+)</name>
        <dbReference type="ChEBI" id="CHEBI:29105"/>
        <label>2</label>
        <note>catalytic</note>
    </ligand>
</feature>
<sequence length="533" mass="60259">MKENRTVMKTLLGLFLLGVQAFAPGTSCSLPNCPNKTQAYLTEFGYLNPDKSCTEDDLRAALTQFQSMNIGFNNLTVTGECDTITVAVMGMPRCGCEDIVKGNKPKVMQPPANLIGPQPYTLGMTKWGKRTLTWLVEKYPVRNRHLTNAQIDDAMKRGLDIWAQKTQLTFQRVTTKPADIVISFETRRHEPIPPYYDFDGPGNVLAHAFFPESGVVHFDDDESYVLGNDGGTELYIVAAHEFGHTLGISHSNVHEALMAPYYRYSTKLELHHDDVSAIQSLYGYQQNTPAPITNAPTRPPPPTQAPVYPPYCDISVDGAFQIDGVTYMFTQVLDNGLLKTFVYTVTAQGINEQKTAISEMFTKNSNSRYRGRAYPYRIDAAAYIPDRRYAFLFVGTRTYRYTKGQDGRFYLDEGYPKWMDVSEFPERPRAAVAMPYTRSKAHYMLIFGSTMVWDWNFGSDRVGAWAYPIDVFGRNMPQQVDAAYLDTTISSSNPSVIFIKGKEYFKFSVAYRRVMAGDENRSLKKDIFKRGCM</sequence>
<dbReference type="PIRSF" id="PIRSF001191">
    <property type="entry name" value="Peptidase_M10A_matrix"/>
    <property type="match status" value="1"/>
</dbReference>
<feature type="chain" id="PRO_5039357133" description="Peptidase metallopeptidase domain-containing protein" evidence="13">
    <location>
        <begin position="22"/>
        <end position="533"/>
    </location>
</feature>
<dbReference type="InterPro" id="IPR001818">
    <property type="entry name" value="Pept_M10_metallopeptidase"/>
</dbReference>
<dbReference type="EMBL" id="JAIWYP010000013">
    <property type="protein sequence ID" value="KAH3721423.1"/>
    <property type="molecule type" value="Genomic_DNA"/>
</dbReference>
<feature type="binding site" evidence="10">
    <location>
        <position position="199"/>
    </location>
    <ligand>
        <name>Ca(2+)</name>
        <dbReference type="ChEBI" id="CHEBI:29108"/>
        <label>3</label>
    </ligand>
</feature>
<dbReference type="CDD" id="cd04278">
    <property type="entry name" value="ZnMc_MMP"/>
    <property type="match status" value="1"/>
</dbReference>
<feature type="binding site" evidence="10">
    <location>
        <position position="323"/>
    </location>
    <ligand>
        <name>Ca(2+)</name>
        <dbReference type="ChEBI" id="CHEBI:29108"/>
        <label>4</label>
    </ligand>
</feature>
<reference evidence="15" key="1">
    <citation type="journal article" date="2019" name="bioRxiv">
        <title>The Genome of the Zebra Mussel, Dreissena polymorpha: A Resource for Invasive Species Research.</title>
        <authorList>
            <person name="McCartney M.A."/>
            <person name="Auch B."/>
            <person name="Kono T."/>
            <person name="Mallez S."/>
            <person name="Zhang Y."/>
            <person name="Obille A."/>
            <person name="Becker A."/>
            <person name="Abrahante J.E."/>
            <person name="Garbe J."/>
            <person name="Badalamenti J.P."/>
            <person name="Herman A."/>
            <person name="Mangelson H."/>
            <person name="Liachko I."/>
            <person name="Sullivan S."/>
            <person name="Sone E.D."/>
            <person name="Koren S."/>
            <person name="Silverstein K.A.T."/>
            <person name="Beckman K.B."/>
            <person name="Gohl D.M."/>
        </authorList>
    </citation>
    <scope>NUCLEOTIDE SEQUENCE</scope>
    <source>
        <strain evidence="15">Duluth1</strain>
        <tissue evidence="15">Whole animal</tissue>
    </source>
</reference>
<feature type="active site" evidence="8">
    <location>
        <position position="241"/>
    </location>
</feature>
<evidence type="ECO:0000259" key="14">
    <source>
        <dbReference type="SMART" id="SM00235"/>
    </source>
</evidence>
<dbReference type="SUPFAM" id="SSF55486">
    <property type="entry name" value="Metalloproteases ('zincins'), catalytic domain"/>
    <property type="match status" value="1"/>
</dbReference>
<dbReference type="OrthoDB" id="406838at2759"/>
<dbReference type="PRINTS" id="PR00138">
    <property type="entry name" value="MATRIXIN"/>
</dbReference>
<feature type="repeat" description="Hemopexin" evidence="12">
    <location>
        <begin position="375"/>
        <end position="426"/>
    </location>
</feature>
<dbReference type="Proteomes" id="UP000828390">
    <property type="component" value="Unassembled WGS sequence"/>
</dbReference>
<dbReference type="GO" id="GO:0006508">
    <property type="term" value="P:proteolysis"/>
    <property type="evidence" value="ECO:0007669"/>
    <property type="project" value="UniProtKB-KW"/>
</dbReference>
<feature type="binding site" description="in inhibited form" evidence="10">
    <location>
        <position position="94"/>
    </location>
    <ligand>
        <name>Zn(2+)</name>
        <dbReference type="ChEBI" id="CHEBI:29105"/>
        <label>2</label>
        <note>catalytic</note>
    </ligand>
</feature>
<keyword evidence="16" id="KW-1185">Reference proteome</keyword>
<accession>A0A9D4CDF6</accession>
<feature type="binding site" evidence="10">
    <location>
        <position position="379"/>
    </location>
    <ligand>
        <name>Ca(2+)</name>
        <dbReference type="ChEBI" id="CHEBI:29108"/>
        <label>4</label>
    </ligand>
</feature>
<dbReference type="Pfam" id="PF00413">
    <property type="entry name" value="Peptidase_M10"/>
    <property type="match status" value="1"/>
</dbReference>
<keyword evidence="10" id="KW-0106">Calcium</keyword>
<evidence type="ECO:0000256" key="7">
    <source>
        <dbReference type="ARBA" id="ARBA00023049"/>
    </source>
</evidence>